<comment type="caution">
    <text evidence="1">The sequence shown here is derived from an EMBL/GenBank/DDBJ whole genome shotgun (WGS) entry which is preliminary data.</text>
</comment>
<gene>
    <name evidence="1" type="primary">TSR2</name>
    <name evidence="1" type="ORF">H2198_001951</name>
</gene>
<accession>A0ACC3AFD5</accession>
<evidence type="ECO:0000313" key="1">
    <source>
        <dbReference type="EMBL" id="KAJ9661383.1"/>
    </source>
</evidence>
<dbReference type="EMBL" id="JAPDRQ010000023">
    <property type="protein sequence ID" value="KAJ9661383.1"/>
    <property type="molecule type" value="Genomic_DNA"/>
</dbReference>
<keyword evidence="2" id="KW-1185">Reference proteome</keyword>
<dbReference type="Proteomes" id="UP001172386">
    <property type="component" value="Unassembled WGS sequence"/>
</dbReference>
<proteinExistence type="predicted"/>
<evidence type="ECO:0000313" key="2">
    <source>
        <dbReference type="Proteomes" id="UP001172386"/>
    </source>
</evidence>
<sequence length="213" mass="23362">MAASTITGTDSPPNTNTPLDPSEIPAHIDNLISLNLHLWPALTVAIQNAWGTSSPALGEDKRAWLAGALSDMFAQNQLRDVEDVEDVLAQVMNDEFETVVDDESLEEVAANIWNGRAQLLKGDVTEVRRLMGVWQEKKGKNVVTVVQGEDVDQETDEEDEDGDTWNGFADGSGDGEDVEMDEAPSLVDSSQGRKKPEPEVDEEGFTKVMHKKR</sequence>
<protein>
    <submittedName>
        <fullName evidence="1">rRNA accumulation- protein</fullName>
    </submittedName>
</protein>
<reference evidence="1" key="1">
    <citation type="submission" date="2022-10" db="EMBL/GenBank/DDBJ databases">
        <title>Culturing micro-colonial fungi from biological soil crusts in the Mojave desert and describing Neophaeococcomyces mojavensis, and introducing the new genera and species Taxawa tesnikishii.</title>
        <authorList>
            <person name="Kurbessoian T."/>
            <person name="Stajich J.E."/>
        </authorList>
    </citation>
    <scope>NUCLEOTIDE SEQUENCE</scope>
    <source>
        <strain evidence="1">JES_112</strain>
    </source>
</reference>
<organism evidence="1 2">
    <name type="scientific">Neophaeococcomyces mojaviensis</name>
    <dbReference type="NCBI Taxonomy" id="3383035"/>
    <lineage>
        <taxon>Eukaryota</taxon>
        <taxon>Fungi</taxon>
        <taxon>Dikarya</taxon>
        <taxon>Ascomycota</taxon>
        <taxon>Pezizomycotina</taxon>
        <taxon>Eurotiomycetes</taxon>
        <taxon>Chaetothyriomycetidae</taxon>
        <taxon>Chaetothyriales</taxon>
        <taxon>Chaetothyriales incertae sedis</taxon>
        <taxon>Neophaeococcomyces</taxon>
    </lineage>
</organism>
<name>A0ACC3AFD5_9EURO</name>